<keyword evidence="5" id="KW-0496">Mitochondrion</keyword>
<evidence type="ECO:0000256" key="4">
    <source>
        <dbReference type="ARBA" id="ARBA00022787"/>
    </source>
</evidence>
<comment type="subcellular location">
    <subcellularLocation>
        <location evidence="7">Cytoplasm</location>
    </subcellularLocation>
    <subcellularLocation>
        <location evidence="7">Mitochondrion outer membrane</location>
    </subcellularLocation>
</comment>
<comment type="domain">
    <text evidence="7">Intact BH3 motif is required by BIK, BID, BAK, BAD and BAX for their pro-apoptotic activity and for their interaction with anti-apoptotic members of the Bcl-2 family.</text>
</comment>
<dbReference type="GO" id="GO:0005741">
    <property type="term" value="C:mitochondrial outer membrane"/>
    <property type="evidence" value="ECO:0007669"/>
    <property type="project" value="UniProtKB-SubCell"/>
</dbReference>
<dbReference type="GO" id="GO:2001244">
    <property type="term" value="P:positive regulation of intrinsic apoptotic signaling pathway"/>
    <property type="evidence" value="ECO:0007669"/>
    <property type="project" value="UniProtKB-UniRule"/>
</dbReference>
<dbReference type="PIRSF" id="PIRSF038018">
    <property type="entry name" value="BID"/>
    <property type="match status" value="1"/>
</dbReference>
<dbReference type="GO" id="GO:0005829">
    <property type="term" value="C:cytosol"/>
    <property type="evidence" value="ECO:0007669"/>
    <property type="project" value="UniProtKB-UniRule"/>
</dbReference>
<evidence type="ECO:0000256" key="5">
    <source>
        <dbReference type="ARBA" id="ARBA00023128"/>
    </source>
</evidence>
<dbReference type="Pfam" id="PF06393">
    <property type="entry name" value="BID"/>
    <property type="match status" value="1"/>
</dbReference>
<evidence type="ECO:0000256" key="2">
    <source>
        <dbReference type="ARBA" id="ARBA00022490"/>
    </source>
</evidence>
<name>A0A401NJ83_SCYTO</name>
<dbReference type="SUPFAM" id="SSF56854">
    <property type="entry name" value="Bcl-2 inhibitors of programmed cell death"/>
    <property type="match status" value="1"/>
</dbReference>
<dbReference type="GO" id="GO:0090200">
    <property type="term" value="P:positive regulation of release of cytochrome c from mitochondria"/>
    <property type="evidence" value="ECO:0007669"/>
    <property type="project" value="TreeGrafter"/>
</dbReference>
<accession>A0A401NJ83</accession>
<evidence type="ECO:0000313" key="8">
    <source>
        <dbReference type="EMBL" id="GCB60907.1"/>
    </source>
</evidence>
<dbReference type="STRING" id="75743.A0A401NJ83"/>
<protein>
    <recommendedName>
        <fullName evidence="1 7">BH3-interacting domain death agonist</fullName>
    </recommendedName>
</protein>
<evidence type="ECO:0000313" key="9">
    <source>
        <dbReference type="Proteomes" id="UP000288216"/>
    </source>
</evidence>
<dbReference type="Gene3D" id="1.10.437.10">
    <property type="entry name" value="Blc2-like"/>
    <property type="match status" value="1"/>
</dbReference>
<proteinExistence type="predicted"/>
<comment type="subunit">
    <text evidence="7">Forms heterodimers either with the pro-apoptotic protein BAX or the anti-apoptotic protein BCL2.</text>
</comment>
<sequence>MSGRLTHPFAEQTQLILLKFLQEKKVENRIYQQEIEKLETELGSGPRFDDDIQTDGHCPPGSLHAADYPGVEAVNEELYRQIAAHLADIGDRLDQSINRDLVEEFIRETERIQPQMDGTIIMSSMITRLTNQRIDATQDMPQEKVFLLLALMLFKKTVVEKPVLLSRIFRTTVQYINNRLQDYIRNIGGWQNIH</sequence>
<dbReference type="GO" id="GO:0008637">
    <property type="term" value="P:apoptotic mitochondrial changes"/>
    <property type="evidence" value="ECO:0007669"/>
    <property type="project" value="UniProtKB-UniRule"/>
</dbReference>
<comment type="function">
    <text evidence="7">Induces caspases and apoptosis. Counters the protective effect of BCL2.</text>
</comment>
<dbReference type="PANTHER" id="PTHR35447:SF1">
    <property type="entry name" value="BH3-INTERACTING DOMAIN DEATH AGONIST"/>
    <property type="match status" value="1"/>
</dbReference>
<evidence type="ECO:0000256" key="3">
    <source>
        <dbReference type="ARBA" id="ARBA00022703"/>
    </source>
</evidence>
<keyword evidence="9" id="KW-1185">Reference proteome</keyword>
<dbReference type="PANTHER" id="PTHR35447">
    <property type="entry name" value="BH3-INTERACTING DOMAIN DEATH AGONIST"/>
    <property type="match status" value="1"/>
</dbReference>
<dbReference type="GO" id="GO:2001238">
    <property type="term" value="P:positive regulation of extrinsic apoptotic signaling pathway"/>
    <property type="evidence" value="ECO:0007669"/>
    <property type="project" value="UniProtKB-UniRule"/>
</dbReference>
<dbReference type="InterPro" id="IPR036834">
    <property type="entry name" value="Bcl-2-like_sf"/>
</dbReference>
<organism evidence="8 9">
    <name type="scientific">Scyliorhinus torazame</name>
    <name type="common">Cloudy catshark</name>
    <name type="synonym">Catulus torazame</name>
    <dbReference type="NCBI Taxonomy" id="75743"/>
    <lineage>
        <taxon>Eukaryota</taxon>
        <taxon>Metazoa</taxon>
        <taxon>Chordata</taxon>
        <taxon>Craniata</taxon>
        <taxon>Vertebrata</taxon>
        <taxon>Chondrichthyes</taxon>
        <taxon>Elasmobranchii</taxon>
        <taxon>Galeomorphii</taxon>
        <taxon>Galeoidea</taxon>
        <taxon>Carcharhiniformes</taxon>
        <taxon>Scyliorhinidae</taxon>
        <taxon>Scyliorhinus</taxon>
    </lineage>
</organism>
<keyword evidence="6 7" id="KW-0472">Membrane</keyword>
<evidence type="ECO:0000256" key="1">
    <source>
        <dbReference type="ARBA" id="ARBA00015802"/>
    </source>
</evidence>
<dbReference type="Proteomes" id="UP000288216">
    <property type="component" value="Unassembled WGS sequence"/>
</dbReference>
<evidence type="ECO:0000256" key="7">
    <source>
        <dbReference type="PIRNR" id="PIRNR038018"/>
    </source>
</evidence>
<dbReference type="AlphaFoldDB" id="A0A401NJ83"/>
<evidence type="ECO:0000256" key="6">
    <source>
        <dbReference type="ARBA" id="ARBA00023136"/>
    </source>
</evidence>
<keyword evidence="2 7" id="KW-0963">Cytoplasm</keyword>
<keyword evidence="4 7" id="KW-1000">Mitochondrion outer membrane</keyword>
<dbReference type="OrthoDB" id="9941774at2759"/>
<dbReference type="InterPro" id="IPR010479">
    <property type="entry name" value="BID"/>
</dbReference>
<dbReference type="OMA" id="DMDHSIH"/>
<keyword evidence="3 7" id="KW-0053">Apoptosis</keyword>
<reference evidence="8 9" key="1">
    <citation type="journal article" date="2018" name="Nat. Ecol. Evol.">
        <title>Shark genomes provide insights into elasmobranch evolution and the origin of vertebrates.</title>
        <authorList>
            <person name="Hara Y"/>
            <person name="Yamaguchi K"/>
            <person name="Onimaru K"/>
            <person name="Kadota M"/>
            <person name="Koyanagi M"/>
            <person name="Keeley SD"/>
            <person name="Tatsumi K"/>
            <person name="Tanaka K"/>
            <person name="Motone F"/>
            <person name="Kageyama Y"/>
            <person name="Nozu R"/>
            <person name="Adachi N"/>
            <person name="Nishimura O"/>
            <person name="Nakagawa R"/>
            <person name="Tanegashima C"/>
            <person name="Kiyatake I"/>
            <person name="Matsumoto R"/>
            <person name="Murakumo K"/>
            <person name="Nishida K"/>
            <person name="Terakita A"/>
            <person name="Kuratani S"/>
            <person name="Sato K"/>
            <person name="Hyodo S Kuraku.S."/>
        </authorList>
    </citation>
    <scope>NUCLEOTIDE SEQUENCE [LARGE SCALE GENOMIC DNA]</scope>
</reference>
<comment type="caution">
    <text evidence="8">The sequence shown here is derived from an EMBL/GenBank/DDBJ whole genome shotgun (WGS) entry which is preliminary data.</text>
</comment>
<dbReference type="EMBL" id="BFAA01001149">
    <property type="protein sequence ID" value="GCB60907.1"/>
    <property type="molecule type" value="Genomic_DNA"/>
</dbReference>
<gene>
    <name evidence="8" type="ORF">scyTo_0004020</name>
</gene>